<keyword evidence="3" id="KW-1185">Reference proteome</keyword>
<dbReference type="RefSeq" id="WP_311634633.1">
    <property type="nucleotide sequence ID" value="NZ_JAVRFF010000008.1"/>
</dbReference>
<evidence type="ECO:0000313" key="2">
    <source>
        <dbReference type="EMBL" id="MDT0472246.1"/>
    </source>
</evidence>
<reference evidence="2" key="1">
    <citation type="submission" date="2024-05" db="EMBL/GenBank/DDBJ databases">
        <title>30 novel species of actinomycetes from the DSMZ collection.</title>
        <authorList>
            <person name="Nouioui I."/>
        </authorList>
    </citation>
    <scope>NUCLEOTIDE SEQUENCE</scope>
    <source>
        <strain evidence="2">DSM 41014</strain>
    </source>
</reference>
<protein>
    <submittedName>
        <fullName evidence="2">Uncharacterized protein</fullName>
    </submittedName>
</protein>
<organism evidence="2 3">
    <name type="scientific">Streptomyces hintoniae</name>
    <dbReference type="NCBI Taxonomy" id="3075521"/>
    <lineage>
        <taxon>Bacteria</taxon>
        <taxon>Bacillati</taxon>
        <taxon>Actinomycetota</taxon>
        <taxon>Actinomycetes</taxon>
        <taxon>Kitasatosporales</taxon>
        <taxon>Streptomycetaceae</taxon>
        <taxon>Streptomyces</taxon>
    </lineage>
</organism>
<feature type="region of interest" description="Disordered" evidence="1">
    <location>
        <begin position="136"/>
        <end position="167"/>
    </location>
</feature>
<comment type="caution">
    <text evidence="2">The sequence shown here is derived from an EMBL/GenBank/DDBJ whole genome shotgun (WGS) entry which is preliminary data.</text>
</comment>
<dbReference type="EMBL" id="JAVRFF010000008">
    <property type="protein sequence ID" value="MDT0472246.1"/>
    <property type="molecule type" value="Genomic_DNA"/>
</dbReference>
<dbReference type="Proteomes" id="UP001180489">
    <property type="component" value="Unassembled WGS sequence"/>
</dbReference>
<evidence type="ECO:0000256" key="1">
    <source>
        <dbReference type="SAM" id="MobiDB-lite"/>
    </source>
</evidence>
<sequence length="167" mass="17262">MVAEVAPEEQPLVAGLLRFDDATVVRRLSGRGRRREPLGFGLGEVAALVTPVVWLAVNQTAQRVVGAALDGAAGRARGALRRLSRRPPESVTVPPLSREQLAMVRQLVLEVAAELHLDEERARAVADAVVARLALAGPESGGRGGPADPAGPGDPTEPPAGPTTGPA</sequence>
<accession>A0ABU2UH00</accession>
<proteinExistence type="predicted"/>
<name>A0ABU2UH00_9ACTN</name>
<gene>
    <name evidence="2" type="ORF">RM863_08910</name>
</gene>
<evidence type="ECO:0000313" key="3">
    <source>
        <dbReference type="Proteomes" id="UP001180489"/>
    </source>
</evidence>